<proteinExistence type="predicted"/>
<feature type="compositionally biased region" description="Basic residues" evidence="1">
    <location>
        <begin position="87"/>
        <end position="106"/>
    </location>
</feature>
<protein>
    <submittedName>
        <fullName evidence="2">SRP54 protein</fullName>
    </submittedName>
</protein>
<organism evidence="2 3">
    <name type="scientific">Symbiodinium necroappetens</name>
    <dbReference type="NCBI Taxonomy" id="1628268"/>
    <lineage>
        <taxon>Eukaryota</taxon>
        <taxon>Sar</taxon>
        <taxon>Alveolata</taxon>
        <taxon>Dinophyceae</taxon>
        <taxon>Suessiales</taxon>
        <taxon>Symbiodiniaceae</taxon>
        <taxon>Symbiodinium</taxon>
    </lineage>
</organism>
<feature type="region of interest" description="Disordered" evidence="1">
    <location>
        <begin position="87"/>
        <end position="163"/>
    </location>
</feature>
<dbReference type="Proteomes" id="UP000601435">
    <property type="component" value="Unassembled WGS sequence"/>
</dbReference>
<dbReference type="OrthoDB" id="447637at2759"/>
<accession>A0A812STK9</accession>
<keyword evidence="3" id="KW-1185">Reference proteome</keyword>
<feature type="non-terminal residue" evidence="2">
    <location>
        <position position="163"/>
    </location>
</feature>
<evidence type="ECO:0000313" key="2">
    <source>
        <dbReference type="EMBL" id="CAE7502234.1"/>
    </source>
</evidence>
<feature type="compositionally biased region" description="Low complexity" evidence="1">
    <location>
        <begin position="118"/>
        <end position="142"/>
    </location>
</feature>
<evidence type="ECO:0000313" key="3">
    <source>
        <dbReference type="Proteomes" id="UP000601435"/>
    </source>
</evidence>
<sequence>MGSARGPAFCNLLRSISWVRLRKHAVGSLNRQPRFRILKGSSEAEHRGDEAHLPRLHNEPVGFFLKERFTFAYYNLSDGITLTLSQRKRAGSKFRRDHTVMPKRPKAPPPEKKPEPAPGAKAGLPSLPGLPELPKLPSLPGLPGMPGMPGMPGLPGMPGAGQT</sequence>
<gene>
    <name evidence="2" type="primary">SRP54</name>
    <name evidence="2" type="ORF">SNEC2469_LOCUS14306</name>
</gene>
<evidence type="ECO:0000256" key="1">
    <source>
        <dbReference type="SAM" id="MobiDB-lite"/>
    </source>
</evidence>
<name>A0A812STK9_9DINO</name>
<comment type="caution">
    <text evidence="2">The sequence shown here is derived from an EMBL/GenBank/DDBJ whole genome shotgun (WGS) entry which is preliminary data.</text>
</comment>
<dbReference type="AlphaFoldDB" id="A0A812STK9"/>
<dbReference type="EMBL" id="CAJNJA010022919">
    <property type="protein sequence ID" value="CAE7502234.1"/>
    <property type="molecule type" value="Genomic_DNA"/>
</dbReference>
<reference evidence="2" key="1">
    <citation type="submission" date="2021-02" db="EMBL/GenBank/DDBJ databases">
        <authorList>
            <person name="Dougan E. K."/>
            <person name="Rhodes N."/>
            <person name="Thang M."/>
            <person name="Chan C."/>
        </authorList>
    </citation>
    <scope>NUCLEOTIDE SEQUENCE</scope>
</reference>